<dbReference type="InterPro" id="IPR010982">
    <property type="entry name" value="Lambda_DNA-bd_dom_sf"/>
</dbReference>
<dbReference type="GO" id="GO:0003677">
    <property type="term" value="F:DNA binding"/>
    <property type="evidence" value="ECO:0007669"/>
    <property type="project" value="InterPro"/>
</dbReference>
<dbReference type="AlphaFoldDB" id="A0A084Y740"/>
<name>A0A084Y740_9PROT</name>
<dbReference type="Proteomes" id="UP000020077">
    <property type="component" value="Unassembled WGS sequence"/>
</dbReference>
<comment type="caution">
    <text evidence="2">The sequence shown here is derived from an EMBL/GenBank/DDBJ whole genome shotgun (WGS) entry which is preliminary data.</text>
</comment>
<feature type="domain" description="HigA2-like helix-turn-helix" evidence="1">
    <location>
        <begin position="11"/>
        <end position="90"/>
    </location>
</feature>
<sequence>MIEIEKGSANVYEDLGLPDAAEMQVKASLAAKIGEIIKHRHLTQVQASEVLGMPQPKLSGMLRGQFRGISEAKMLECLNRLGRDVEIVVRKPSRSRTAGRTSVVFAR</sequence>
<dbReference type="Gene3D" id="1.10.260.40">
    <property type="entry name" value="lambda repressor-like DNA-binding domains"/>
    <property type="match status" value="1"/>
</dbReference>
<evidence type="ECO:0000259" key="1">
    <source>
        <dbReference type="Pfam" id="PF13744"/>
    </source>
</evidence>
<accession>A0A084Y740</accession>
<evidence type="ECO:0000313" key="3">
    <source>
        <dbReference type="Proteomes" id="UP000020077"/>
    </source>
</evidence>
<gene>
    <name evidence="2" type="ORF">AW09_004367</name>
</gene>
<dbReference type="InterPro" id="IPR039554">
    <property type="entry name" value="HigA2-like_HTH"/>
</dbReference>
<evidence type="ECO:0000313" key="2">
    <source>
        <dbReference type="EMBL" id="KFB70534.1"/>
    </source>
</evidence>
<reference evidence="2 3" key="1">
    <citation type="submission" date="2014-02" db="EMBL/GenBank/DDBJ databases">
        <title>Expanding our view of genomic diversity in Candidatus Accumulibacter clades.</title>
        <authorList>
            <person name="Skennerton C.T."/>
            <person name="Barr J.J."/>
            <person name="Slater F.R."/>
            <person name="Bond P.L."/>
            <person name="Tyson G.W."/>
        </authorList>
    </citation>
    <scope>NUCLEOTIDE SEQUENCE [LARGE SCALE GENOMIC DNA]</scope>
    <source>
        <strain evidence="3">BA-91</strain>
    </source>
</reference>
<dbReference type="Pfam" id="PF13744">
    <property type="entry name" value="HTH_37"/>
    <property type="match status" value="1"/>
</dbReference>
<protein>
    <recommendedName>
        <fullName evidence="1">HigA2-like helix-turn-helix domain-containing protein</fullName>
    </recommendedName>
</protein>
<dbReference type="EMBL" id="JDVG02000687">
    <property type="protein sequence ID" value="KFB70534.1"/>
    <property type="molecule type" value="Genomic_DNA"/>
</dbReference>
<dbReference type="SUPFAM" id="SSF47413">
    <property type="entry name" value="lambda repressor-like DNA-binding domains"/>
    <property type="match status" value="1"/>
</dbReference>
<organism evidence="2 3">
    <name type="scientific">Candidatus Accumulibacter phosphatis</name>
    <dbReference type="NCBI Taxonomy" id="327160"/>
    <lineage>
        <taxon>Bacteria</taxon>
        <taxon>Pseudomonadati</taxon>
        <taxon>Pseudomonadota</taxon>
        <taxon>Betaproteobacteria</taxon>
        <taxon>Candidatus Accumulibacter</taxon>
    </lineage>
</organism>
<proteinExistence type="predicted"/>